<dbReference type="Gene3D" id="3.40.50.1820">
    <property type="entry name" value="alpha/beta hydrolase"/>
    <property type="match status" value="1"/>
</dbReference>
<comment type="catalytic activity">
    <reaction evidence="3">
        <text>a diacylglycerol + H2O = a monoacylglycerol + a fatty acid + H(+)</text>
        <dbReference type="Rhea" id="RHEA:32731"/>
        <dbReference type="ChEBI" id="CHEBI:15377"/>
        <dbReference type="ChEBI" id="CHEBI:15378"/>
        <dbReference type="ChEBI" id="CHEBI:17408"/>
        <dbReference type="ChEBI" id="CHEBI:18035"/>
        <dbReference type="ChEBI" id="CHEBI:28868"/>
    </reaction>
</comment>
<feature type="domain" description="Fungal lipase-type" evidence="6">
    <location>
        <begin position="100"/>
        <end position="239"/>
    </location>
</feature>
<dbReference type="InterPro" id="IPR002921">
    <property type="entry name" value="Fungal_lipase-type"/>
</dbReference>
<comment type="similarity">
    <text evidence="2">Belongs to the AB hydrolase superfamily. Lipase family. Class 3 subfamily.</text>
</comment>
<name>A0A5C3M2R0_9AGAR</name>
<organism evidence="7 8">
    <name type="scientific">Crucibulum laeve</name>
    <dbReference type="NCBI Taxonomy" id="68775"/>
    <lineage>
        <taxon>Eukaryota</taxon>
        <taxon>Fungi</taxon>
        <taxon>Dikarya</taxon>
        <taxon>Basidiomycota</taxon>
        <taxon>Agaricomycotina</taxon>
        <taxon>Agaricomycetes</taxon>
        <taxon>Agaricomycetidae</taxon>
        <taxon>Agaricales</taxon>
        <taxon>Agaricineae</taxon>
        <taxon>Nidulariaceae</taxon>
        <taxon>Crucibulum</taxon>
    </lineage>
</organism>
<dbReference type="GO" id="GO:0006629">
    <property type="term" value="P:lipid metabolic process"/>
    <property type="evidence" value="ECO:0007669"/>
    <property type="project" value="InterPro"/>
</dbReference>
<evidence type="ECO:0000256" key="1">
    <source>
        <dbReference type="ARBA" id="ARBA00023157"/>
    </source>
</evidence>
<evidence type="ECO:0000256" key="4">
    <source>
        <dbReference type="ARBA" id="ARBA00048461"/>
    </source>
</evidence>
<feature type="signal peptide" evidence="5">
    <location>
        <begin position="1"/>
        <end position="19"/>
    </location>
</feature>
<keyword evidence="8" id="KW-1185">Reference proteome</keyword>
<keyword evidence="1" id="KW-1015">Disulfide bond</keyword>
<dbReference type="CDD" id="cd00519">
    <property type="entry name" value="Lipase_3"/>
    <property type="match status" value="1"/>
</dbReference>
<evidence type="ECO:0000256" key="2">
    <source>
        <dbReference type="ARBA" id="ARBA00043996"/>
    </source>
</evidence>
<protein>
    <submittedName>
        <fullName evidence="7">Lipase</fullName>
    </submittedName>
</protein>
<dbReference type="PANTHER" id="PTHR45856">
    <property type="entry name" value="ALPHA/BETA-HYDROLASES SUPERFAMILY PROTEIN"/>
    <property type="match status" value="1"/>
</dbReference>
<dbReference type="AlphaFoldDB" id="A0A5C3M2R0"/>
<sequence length="303" mass="31739">MIASGFLFSFLVGVVVVNALPTLEPRQTISSLKASQIAAYKPYTYYAAASYCDPAKTLAWACGLNCNSNPGFKPVASGGNGGSVQYWYVGYDPTLKTIIVGYQGTNTDKILPVITNANFVLDSLDSALFPGVSSSVKTHNGFGNAHAKSAAAVLAGVKKAISTYSATKVTLVGHSLGGALAVIATAHLSVNLPSTISLRTITYGMPRVGNQAFADFINARSVMSRVNNKDDIVPILPGRFLNFDHTEGEVHIVDNGSWISCSGQDNTNSECTIGYVPDLLSGNTDDHGGPYDGVKVGSATCSL</sequence>
<dbReference type="InterPro" id="IPR029058">
    <property type="entry name" value="AB_hydrolase_fold"/>
</dbReference>
<evidence type="ECO:0000256" key="3">
    <source>
        <dbReference type="ARBA" id="ARBA00047591"/>
    </source>
</evidence>
<dbReference type="STRING" id="68775.A0A5C3M2R0"/>
<comment type="catalytic activity">
    <reaction evidence="4">
        <text>a monoacylglycerol + H2O = glycerol + a fatty acid + H(+)</text>
        <dbReference type="Rhea" id="RHEA:15245"/>
        <dbReference type="ChEBI" id="CHEBI:15377"/>
        <dbReference type="ChEBI" id="CHEBI:15378"/>
        <dbReference type="ChEBI" id="CHEBI:17408"/>
        <dbReference type="ChEBI" id="CHEBI:17754"/>
        <dbReference type="ChEBI" id="CHEBI:28868"/>
    </reaction>
</comment>
<dbReference type="SUPFAM" id="SSF53474">
    <property type="entry name" value="alpha/beta-Hydrolases"/>
    <property type="match status" value="1"/>
</dbReference>
<evidence type="ECO:0000256" key="5">
    <source>
        <dbReference type="SAM" id="SignalP"/>
    </source>
</evidence>
<evidence type="ECO:0000259" key="6">
    <source>
        <dbReference type="Pfam" id="PF01764"/>
    </source>
</evidence>
<dbReference type="Proteomes" id="UP000308652">
    <property type="component" value="Unassembled WGS sequence"/>
</dbReference>
<dbReference type="Pfam" id="PF01764">
    <property type="entry name" value="Lipase_3"/>
    <property type="match status" value="1"/>
</dbReference>
<gene>
    <name evidence="7" type="ORF">BDQ12DRAFT_711799</name>
</gene>
<dbReference type="InterPro" id="IPR051218">
    <property type="entry name" value="Sec_MonoDiacylglyc_Lipase"/>
</dbReference>
<proteinExistence type="inferred from homology"/>
<dbReference type="EMBL" id="ML213598">
    <property type="protein sequence ID" value="TFK39674.1"/>
    <property type="molecule type" value="Genomic_DNA"/>
</dbReference>
<feature type="chain" id="PRO_5022792882" evidence="5">
    <location>
        <begin position="20"/>
        <end position="303"/>
    </location>
</feature>
<keyword evidence="5" id="KW-0732">Signal</keyword>
<dbReference type="PANTHER" id="PTHR45856:SF25">
    <property type="entry name" value="FUNGAL LIPASE-LIKE DOMAIN-CONTAINING PROTEIN"/>
    <property type="match status" value="1"/>
</dbReference>
<accession>A0A5C3M2R0</accession>
<evidence type="ECO:0000313" key="7">
    <source>
        <dbReference type="EMBL" id="TFK39674.1"/>
    </source>
</evidence>
<reference evidence="7 8" key="1">
    <citation type="journal article" date="2019" name="Nat. Ecol. Evol.">
        <title>Megaphylogeny resolves global patterns of mushroom evolution.</title>
        <authorList>
            <person name="Varga T."/>
            <person name="Krizsan K."/>
            <person name="Foldi C."/>
            <person name="Dima B."/>
            <person name="Sanchez-Garcia M."/>
            <person name="Sanchez-Ramirez S."/>
            <person name="Szollosi G.J."/>
            <person name="Szarkandi J.G."/>
            <person name="Papp V."/>
            <person name="Albert L."/>
            <person name="Andreopoulos W."/>
            <person name="Angelini C."/>
            <person name="Antonin V."/>
            <person name="Barry K.W."/>
            <person name="Bougher N.L."/>
            <person name="Buchanan P."/>
            <person name="Buyck B."/>
            <person name="Bense V."/>
            <person name="Catcheside P."/>
            <person name="Chovatia M."/>
            <person name="Cooper J."/>
            <person name="Damon W."/>
            <person name="Desjardin D."/>
            <person name="Finy P."/>
            <person name="Geml J."/>
            <person name="Haridas S."/>
            <person name="Hughes K."/>
            <person name="Justo A."/>
            <person name="Karasinski D."/>
            <person name="Kautmanova I."/>
            <person name="Kiss B."/>
            <person name="Kocsube S."/>
            <person name="Kotiranta H."/>
            <person name="LaButti K.M."/>
            <person name="Lechner B.E."/>
            <person name="Liimatainen K."/>
            <person name="Lipzen A."/>
            <person name="Lukacs Z."/>
            <person name="Mihaltcheva S."/>
            <person name="Morgado L.N."/>
            <person name="Niskanen T."/>
            <person name="Noordeloos M.E."/>
            <person name="Ohm R.A."/>
            <person name="Ortiz-Santana B."/>
            <person name="Ovrebo C."/>
            <person name="Racz N."/>
            <person name="Riley R."/>
            <person name="Savchenko A."/>
            <person name="Shiryaev A."/>
            <person name="Soop K."/>
            <person name="Spirin V."/>
            <person name="Szebenyi C."/>
            <person name="Tomsovsky M."/>
            <person name="Tulloss R.E."/>
            <person name="Uehling J."/>
            <person name="Grigoriev I.V."/>
            <person name="Vagvolgyi C."/>
            <person name="Papp T."/>
            <person name="Martin F.M."/>
            <person name="Miettinen O."/>
            <person name="Hibbett D.S."/>
            <person name="Nagy L.G."/>
        </authorList>
    </citation>
    <scope>NUCLEOTIDE SEQUENCE [LARGE SCALE GENOMIC DNA]</scope>
    <source>
        <strain evidence="7 8">CBS 166.37</strain>
    </source>
</reference>
<evidence type="ECO:0000313" key="8">
    <source>
        <dbReference type="Proteomes" id="UP000308652"/>
    </source>
</evidence>
<dbReference type="OrthoDB" id="426718at2759"/>